<dbReference type="EMBL" id="JAAEAA010000025">
    <property type="protein sequence ID" value="NDK57374.1"/>
    <property type="molecule type" value="Genomic_DNA"/>
</dbReference>
<evidence type="ECO:0000313" key="3">
    <source>
        <dbReference type="Proteomes" id="UP000478546"/>
    </source>
</evidence>
<evidence type="ECO:0000256" key="1">
    <source>
        <dbReference type="SAM" id="SignalP"/>
    </source>
</evidence>
<feature type="chain" id="PRO_5025494068" evidence="1">
    <location>
        <begin position="20"/>
        <end position="290"/>
    </location>
</feature>
<dbReference type="AlphaFoldDB" id="A0A6B2HC81"/>
<feature type="signal peptide" evidence="1">
    <location>
        <begin position="1"/>
        <end position="19"/>
    </location>
</feature>
<reference evidence="2 3" key="1">
    <citation type="submission" date="2020-01" db="EMBL/GenBank/DDBJ databases">
        <authorList>
            <person name="Kim M.K."/>
        </authorList>
    </citation>
    <scope>NUCLEOTIDE SEQUENCE [LARGE SCALE GENOMIC DNA]</scope>
    <source>
        <strain evidence="2 3">BT213</strain>
    </source>
</reference>
<dbReference type="Proteomes" id="UP000478546">
    <property type="component" value="Unassembled WGS sequence"/>
</dbReference>
<proteinExistence type="predicted"/>
<evidence type="ECO:0000313" key="2">
    <source>
        <dbReference type="EMBL" id="NDK57374.1"/>
    </source>
</evidence>
<keyword evidence="3" id="KW-1185">Reference proteome</keyword>
<dbReference type="RefSeq" id="WP_162347432.1">
    <property type="nucleotide sequence ID" value="NZ_JAAEAA010000025.1"/>
</dbReference>
<gene>
    <name evidence="2" type="ORF">GWO68_15735</name>
</gene>
<sequence>MKHLLLIVFIFFCATQVRAQLDPVTGGIFLLQTGVKMAAAGGKDKAGKGEANVSSFSHEGTRVPLKRVPAQQVKGEHREVILAVEQGLNQAKALYDARQLDQLEAYTATFPDLTTKVQLLEQQRPKWNVAPYKAEMAFYTGLAEKQKTFRLAAAKAAEEARAAAERARLAREAEVETKRAEAARMAAAAAAAAMASDEVQETPVTEDAAPAAVVPVKSKPAAKTPAKTTTKRTTTTSVKKGATVYYCASGNTVKYHRSSSCRGLNRCSASVDPISLKEAQSYMDACKICN</sequence>
<comment type="caution">
    <text evidence="2">The sequence shown here is derived from an EMBL/GenBank/DDBJ whole genome shotgun (WGS) entry which is preliminary data.</text>
</comment>
<organism evidence="2 3">
    <name type="scientific">Pontibacter fetidus</name>
    <dbReference type="NCBI Taxonomy" id="2700082"/>
    <lineage>
        <taxon>Bacteria</taxon>
        <taxon>Pseudomonadati</taxon>
        <taxon>Bacteroidota</taxon>
        <taxon>Cytophagia</taxon>
        <taxon>Cytophagales</taxon>
        <taxon>Hymenobacteraceae</taxon>
        <taxon>Pontibacter</taxon>
    </lineage>
</organism>
<keyword evidence="1" id="KW-0732">Signal</keyword>
<name>A0A6B2HC81_9BACT</name>
<accession>A0A6B2HC81</accession>
<protein>
    <submittedName>
        <fullName evidence="2">Uncharacterized protein</fullName>
    </submittedName>
</protein>